<proteinExistence type="predicted"/>
<dbReference type="RefSeq" id="WP_008819048.1">
    <property type="nucleotide sequence ID" value="NZ_AP025565.1"/>
</dbReference>
<dbReference type="CDD" id="cd00006">
    <property type="entry name" value="PTS_IIA_man"/>
    <property type="match status" value="1"/>
</dbReference>
<evidence type="ECO:0000313" key="9">
    <source>
        <dbReference type="EMBL" id="MCR0235063.1"/>
    </source>
</evidence>
<dbReference type="PANTHER" id="PTHR33799">
    <property type="entry name" value="PTS PERMEASE-RELATED-RELATED"/>
    <property type="match status" value="1"/>
</dbReference>
<organism evidence="11 12">
    <name type="scientific">Clostridium innocuum</name>
    <dbReference type="NCBI Taxonomy" id="1522"/>
    <lineage>
        <taxon>Bacteria</taxon>
        <taxon>Bacillati</taxon>
        <taxon>Bacillota</taxon>
        <taxon>Clostridia</taxon>
        <taxon>Eubacteriales</taxon>
        <taxon>Clostridiaceae</taxon>
        <taxon>Clostridium</taxon>
    </lineage>
</organism>
<dbReference type="PROSITE" id="PS51096">
    <property type="entry name" value="PTS_EIIA_TYPE_4"/>
    <property type="match status" value="1"/>
</dbReference>
<comment type="subcellular location">
    <subcellularLocation>
        <location evidence="1">Cytoplasm</location>
    </subcellularLocation>
</comment>
<name>A0A3E2VJ30_CLOIN</name>
<dbReference type="GO" id="GO:0009401">
    <property type="term" value="P:phosphoenolpyruvate-dependent sugar phosphotransferase system"/>
    <property type="evidence" value="ECO:0007669"/>
    <property type="project" value="UniProtKB-KW"/>
</dbReference>
<dbReference type="Proteomes" id="UP001203972">
    <property type="component" value="Unassembled WGS sequence"/>
</dbReference>
<dbReference type="AlphaFoldDB" id="A0A3E2VJ30"/>
<evidence type="ECO:0000259" key="8">
    <source>
        <dbReference type="PROSITE" id="PS51096"/>
    </source>
</evidence>
<evidence type="ECO:0000313" key="13">
    <source>
        <dbReference type="Proteomes" id="UP000503330"/>
    </source>
</evidence>
<dbReference type="SUPFAM" id="SSF53062">
    <property type="entry name" value="PTS system fructose IIA component-like"/>
    <property type="match status" value="1"/>
</dbReference>
<evidence type="ECO:0000313" key="10">
    <source>
        <dbReference type="EMBL" id="QJA02279.1"/>
    </source>
</evidence>
<dbReference type="EMBL" id="QVEV01000045">
    <property type="protein sequence ID" value="RGC10372.1"/>
    <property type="molecule type" value="Genomic_DNA"/>
</dbReference>
<evidence type="ECO:0000256" key="7">
    <source>
        <dbReference type="ARBA" id="ARBA00022777"/>
    </source>
</evidence>
<dbReference type="EMBL" id="CP048838">
    <property type="protein sequence ID" value="QJA02279.1"/>
    <property type="molecule type" value="Genomic_DNA"/>
</dbReference>
<evidence type="ECO:0000313" key="11">
    <source>
        <dbReference type="EMBL" id="RGC10372.1"/>
    </source>
</evidence>
<dbReference type="InterPro" id="IPR004701">
    <property type="entry name" value="PTS_EIIA_man-typ"/>
</dbReference>
<keyword evidence="2" id="KW-0813">Transport</keyword>
<dbReference type="EMBL" id="JAKTMA010000049">
    <property type="protein sequence ID" value="MCR0235063.1"/>
    <property type="molecule type" value="Genomic_DNA"/>
</dbReference>
<evidence type="ECO:0000313" key="12">
    <source>
        <dbReference type="Proteomes" id="UP000260025"/>
    </source>
</evidence>
<protein>
    <submittedName>
        <fullName evidence="11">PTS sugar transporter subunit IIA</fullName>
    </submittedName>
</protein>
<dbReference type="InterPro" id="IPR051471">
    <property type="entry name" value="Bacterial_PTS_sugar_comp"/>
</dbReference>
<dbReference type="Gene3D" id="3.40.50.510">
    <property type="entry name" value="Phosphotransferase system, mannose-type IIA component"/>
    <property type="match status" value="1"/>
</dbReference>
<dbReference type="InterPro" id="IPR036662">
    <property type="entry name" value="PTS_EIIA_man-typ_sf"/>
</dbReference>
<dbReference type="GO" id="GO:0016020">
    <property type="term" value="C:membrane"/>
    <property type="evidence" value="ECO:0007669"/>
    <property type="project" value="InterPro"/>
</dbReference>
<sequence>MNMEIIIMGHGHFASGLYSTLELIGGEQEHVAWIDFTEDKDMDGLLEELKETADKMSECDNVLIACDLDGGTPYKTALLYSMQHQDVEIVSGISFPFLLELSLTRDIVDDMDTLLETTMNSARTAMKRFDLSQMGM</sequence>
<dbReference type="PANTHER" id="PTHR33799:SF1">
    <property type="entry name" value="PTS SYSTEM MANNOSE-SPECIFIC EIIAB COMPONENT-RELATED"/>
    <property type="match status" value="1"/>
</dbReference>
<dbReference type="GO" id="GO:0016301">
    <property type="term" value="F:kinase activity"/>
    <property type="evidence" value="ECO:0007669"/>
    <property type="project" value="UniProtKB-KW"/>
</dbReference>
<keyword evidence="7" id="KW-0418">Kinase</keyword>
<dbReference type="GeneID" id="61925370"/>
<dbReference type="Proteomes" id="UP000260025">
    <property type="component" value="Unassembled WGS sequence"/>
</dbReference>
<dbReference type="Proteomes" id="UP000503330">
    <property type="component" value="Chromosome"/>
</dbReference>
<reference evidence="10 13" key="2">
    <citation type="submission" date="2020-02" db="EMBL/GenBank/DDBJ databases">
        <authorList>
            <person name="Kociolek L.K."/>
            <person name="Ozer E.A."/>
        </authorList>
    </citation>
    <scope>NUCLEOTIDE SEQUENCE [LARGE SCALE GENOMIC DNA]</scope>
    <source>
        <strain evidence="10 13">ATCC 14501</strain>
    </source>
</reference>
<gene>
    <name evidence="11" type="ORF">DXA38_19865</name>
    <name evidence="10" type="ORF">G4D54_07495</name>
    <name evidence="9" type="ORF">MKC95_20050</name>
</gene>
<keyword evidence="4 11" id="KW-0762">Sugar transport</keyword>
<accession>A0A3E2VJ30</accession>
<feature type="domain" description="PTS EIIA type-4" evidence="8">
    <location>
        <begin position="2"/>
        <end position="126"/>
    </location>
</feature>
<dbReference type="GO" id="GO:0005737">
    <property type="term" value="C:cytoplasm"/>
    <property type="evidence" value="ECO:0007669"/>
    <property type="project" value="UniProtKB-SubCell"/>
</dbReference>
<evidence type="ECO:0000256" key="1">
    <source>
        <dbReference type="ARBA" id="ARBA00004496"/>
    </source>
</evidence>
<evidence type="ECO:0000256" key="2">
    <source>
        <dbReference type="ARBA" id="ARBA00022448"/>
    </source>
</evidence>
<dbReference type="OrthoDB" id="9799827at2"/>
<keyword evidence="6" id="KW-0598">Phosphotransferase system</keyword>
<evidence type="ECO:0000256" key="3">
    <source>
        <dbReference type="ARBA" id="ARBA00022490"/>
    </source>
</evidence>
<dbReference type="InterPro" id="IPR033887">
    <property type="entry name" value="PTS_IIA_man"/>
</dbReference>
<reference evidence="9" key="3">
    <citation type="journal article" date="2022" name="Clin. Infect. Dis.">
        <title>Association between Clostridium innocuum and antibiotic-associated diarrhea in adults and children: A cross-sectional study and comparative genomics analysis.</title>
        <authorList>
            <person name="Cherny K.E."/>
            <person name="Muscat E.B."/>
            <person name="Balaji A."/>
            <person name="Mukherjee J."/>
            <person name="Ozer E.A."/>
            <person name="Angarone M.P."/>
            <person name="Hauser A.R."/>
            <person name="Sichel J.S."/>
            <person name="Amponsah E."/>
            <person name="Kociolek L.K."/>
        </authorList>
    </citation>
    <scope>NUCLEOTIDE SEQUENCE</scope>
    <source>
        <strain evidence="9">NU1-AC-029v</strain>
    </source>
</reference>
<evidence type="ECO:0000256" key="5">
    <source>
        <dbReference type="ARBA" id="ARBA00022679"/>
    </source>
</evidence>
<reference evidence="11 12" key="1">
    <citation type="submission" date="2018-08" db="EMBL/GenBank/DDBJ databases">
        <title>A genome reference for cultivated species of the human gut microbiota.</title>
        <authorList>
            <person name="Zou Y."/>
            <person name="Xue W."/>
            <person name="Luo G."/>
        </authorList>
    </citation>
    <scope>NUCLEOTIDE SEQUENCE [LARGE SCALE GENOMIC DNA]</scope>
    <source>
        <strain evidence="11 12">OF01-2LB</strain>
    </source>
</reference>
<keyword evidence="3" id="KW-0963">Cytoplasm</keyword>
<keyword evidence="5" id="KW-0808">Transferase</keyword>
<evidence type="ECO:0000256" key="6">
    <source>
        <dbReference type="ARBA" id="ARBA00022683"/>
    </source>
</evidence>
<dbReference type="Pfam" id="PF03610">
    <property type="entry name" value="EIIA-man"/>
    <property type="match status" value="1"/>
</dbReference>
<evidence type="ECO:0000256" key="4">
    <source>
        <dbReference type="ARBA" id="ARBA00022597"/>
    </source>
</evidence>